<evidence type="ECO:0000313" key="3">
    <source>
        <dbReference type="Proteomes" id="UP001285154"/>
    </source>
</evidence>
<reference evidence="2 3" key="1">
    <citation type="submission" date="2023-08" db="EMBL/GenBank/DDBJ databases">
        <title>Implementing the SeqCode for naming new Mesorhizobium species isolated from Vachellia karroo root nodules.</title>
        <authorList>
            <person name="Van Lill M."/>
        </authorList>
    </citation>
    <scope>NUCLEOTIDE SEQUENCE [LARGE SCALE GENOMIC DNA]</scope>
    <source>
        <strain evidence="2 3">VK25D</strain>
    </source>
</reference>
<organism evidence="2 3">
    <name type="scientific">Mesorhizobium vachelliae</name>
    <dbReference type="NCBI Taxonomy" id="3072309"/>
    <lineage>
        <taxon>Bacteria</taxon>
        <taxon>Pseudomonadati</taxon>
        <taxon>Pseudomonadota</taxon>
        <taxon>Alphaproteobacteria</taxon>
        <taxon>Hyphomicrobiales</taxon>
        <taxon>Phyllobacteriaceae</taxon>
        <taxon>Mesorhizobium</taxon>
    </lineage>
</organism>
<feature type="region of interest" description="Disordered" evidence="1">
    <location>
        <begin position="135"/>
        <end position="158"/>
    </location>
</feature>
<name>A0ABU5A9G4_9HYPH</name>
<comment type="caution">
    <text evidence="2">The sequence shown here is derived from an EMBL/GenBank/DDBJ whole genome shotgun (WGS) entry which is preliminary data.</text>
</comment>
<dbReference type="EMBL" id="JAVIIQ010000012">
    <property type="protein sequence ID" value="MDX8534348.1"/>
    <property type="molecule type" value="Genomic_DNA"/>
</dbReference>
<dbReference type="RefSeq" id="WP_320251811.1">
    <property type="nucleotide sequence ID" value="NZ_JAVIIQ010000012.1"/>
</dbReference>
<evidence type="ECO:0000256" key="1">
    <source>
        <dbReference type="SAM" id="MobiDB-lite"/>
    </source>
</evidence>
<evidence type="ECO:0000313" key="2">
    <source>
        <dbReference type="EMBL" id="MDX8534348.1"/>
    </source>
</evidence>
<proteinExistence type="predicted"/>
<protein>
    <submittedName>
        <fullName evidence="2">Uncharacterized protein</fullName>
    </submittedName>
</protein>
<keyword evidence="3" id="KW-1185">Reference proteome</keyword>
<gene>
    <name evidence="2" type="ORF">RFM42_25390</name>
</gene>
<dbReference type="Proteomes" id="UP001285154">
    <property type="component" value="Unassembled WGS sequence"/>
</dbReference>
<accession>A0ABU5A9G4</accession>
<sequence>MILQQQRLPSTPRAAASIGIASRAATSPLIQVEPAVSPSMFSVENLNITAIKVRLMERAGKEFGVDQAGYESVSSYGSAIKNAVEALKGQSPSAVVEVERQLGLDQLGVSLDTLLNAIADPQGSNSERLDAALKQHEGGQGGGDVASVQPDELGLYGG</sequence>